<name>A0A0F9LLD7_9ZZZZ</name>
<reference evidence="1" key="1">
    <citation type="journal article" date="2015" name="Nature">
        <title>Complex archaea that bridge the gap between prokaryotes and eukaryotes.</title>
        <authorList>
            <person name="Spang A."/>
            <person name="Saw J.H."/>
            <person name="Jorgensen S.L."/>
            <person name="Zaremba-Niedzwiedzka K."/>
            <person name="Martijn J."/>
            <person name="Lind A.E."/>
            <person name="van Eijk R."/>
            <person name="Schleper C."/>
            <person name="Guy L."/>
            <person name="Ettema T.J."/>
        </authorList>
    </citation>
    <scope>NUCLEOTIDE SEQUENCE</scope>
</reference>
<sequence>MASKNNSLYWEVDISGKGIVLHINQEPMRVSISLPVYLAKELGEALVVNAEVVKARREPLR</sequence>
<protein>
    <submittedName>
        <fullName evidence="1">Uncharacterized protein</fullName>
    </submittedName>
</protein>
<dbReference type="EMBL" id="LAZR01012168">
    <property type="protein sequence ID" value="KKM28220.1"/>
    <property type="molecule type" value="Genomic_DNA"/>
</dbReference>
<organism evidence="1">
    <name type="scientific">marine sediment metagenome</name>
    <dbReference type="NCBI Taxonomy" id="412755"/>
    <lineage>
        <taxon>unclassified sequences</taxon>
        <taxon>metagenomes</taxon>
        <taxon>ecological metagenomes</taxon>
    </lineage>
</organism>
<comment type="caution">
    <text evidence="1">The sequence shown here is derived from an EMBL/GenBank/DDBJ whole genome shotgun (WGS) entry which is preliminary data.</text>
</comment>
<proteinExistence type="predicted"/>
<gene>
    <name evidence="1" type="ORF">LCGC14_1566870</name>
</gene>
<evidence type="ECO:0000313" key="1">
    <source>
        <dbReference type="EMBL" id="KKM28220.1"/>
    </source>
</evidence>
<dbReference type="AlphaFoldDB" id="A0A0F9LLD7"/>
<accession>A0A0F9LLD7</accession>